<dbReference type="Pfam" id="PF04480">
    <property type="entry name" value="DUF559"/>
    <property type="match status" value="1"/>
</dbReference>
<sequence>MGVYTRQQLLDTGVSEGTIAYRTRVGTLTRLLPSIYCTGEPTYRDRCVAATLWQPHAVLSHLAAAWWWNLLEHEPDHVDITVPRTSRTRGPKWLRAYRRSLTESSFADGLPVVTIEQSIVDVAVSLTRPELEQFFDSALSRAVSWRGVARQCEKSAGMAGITEVRRQLRLCCPRTLSEPERLVARALTAAGYFLEINAEVGPYYADLMDRRARVIVEIDGREFHSAPGVFTNDRVRQNALQLDGWLVLRYSAAMVLTDLDYVVRQIVDTVRRRRKALT</sequence>
<dbReference type="InterPro" id="IPR011335">
    <property type="entry name" value="Restrct_endonuc-II-like"/>
</dbReference>
<gene>
    <name evidence="2" type="ORF">O4220_04145</name>
</gene>
<dbReference type="InterPro" id="IPR007569">
    <property type="entry name" value="DUF559"/>
</dbReference>
<dbReference type="Gene3D" id="3.40.960.10">
    <property type="entry name" value="VSR Endonuclease"/>
    <property type="match status" value="1"/>
</dbReference>
<keyword evidence="3" id="KW-1185">Reference proteome</keyword>
<dbReference type="SUPFAM" id="SSF52980">
    <property type="entry name" value="Restriction endonuclease-like"/>
    <property type="match status" value="1"/>
</dbReference>
<accession>A0ABT4MD82</accession>
<reference evidence="2" key="1">
    <citation type="submission" date="2022-12" db="EMBL/GenBank/DDBJ databases">
        <authorList>
            <person name="Krivoruchko A.V."/>
            <person name="Elkin A."/>
        </authorList>
    </citation>
    <scope>NUCLEOTIDE SEQUENCE</scope>
    <source>
        <strain evidence="2">IEGM 1391</strain>
    </source>
</reference>
<dbReference type="Proteomes" id="UP001081071">
    <property type="component" value="Unassembled WGS sequence"/>
</dbReference>
<evidence type="ECO:0000313" key="2">
    <source>
        <dbReference type="EMBL" id="MCZ4517696.1"/>
    </source>
</evidence>
<evidence type="ECO:0000313" key="3">
    <source>
        <dbReference type="Proteomes" id="UP001081071"/>
    </source>
</evidence>
<dbReference type="RefSeq" id="WP_269602347.1">
    <property type="nucleotide sequence ID" value="NZ_JAPWIJ010000002.1"/>
</dbReference>
<evidence type="ECO:0000259" key="1">
    <source>
        <dbReference type="Pfam" id="PF04480"/>
    </source>
</evidence>
<name>A0ABT4MD82_9NOCA</name>
<organism evidence="2 3">
    <name type="scientific">Rhodococcus ruber</name>
    <dbReference type="NCBI Taxonomy" id="1830"/>
    <lineage>
        <taxon>Bacteria</taxon>
        <taxon>Bacillati</taxon>
        <taxon>Actinomycetota</taxon>
        <taxon>Actinomycetes</taxon>
        <taxon>Mycobacteriales</taxon>
        <taxon>Nocardiaceae</taxon>
        <taxon>Rhodococcus</taxon>
    </lineage>
</organism>
<dbReference type="EMBL" id="JAPWIJ010000002">
    <property type="protein sequence ID" value="MCZ4517696.1"/>
    <property type="molecule type" value="Genomic_DNA"/>
</dbReference>
<feature type="domain" description="DUF559" evidence="1">
    <location>
        <begin position="196"/>
        <end position="270"/>
    </location>
</feature>
<protein>
    <submittedName>
        <fullName evidence="2">DUF559 domain-containing protein</fullName>
    </submittedName>
</protein>
<comment type="caution">
    <text evidence="2">The sequence shown here is derived from an EMBL/GenBank/DDBJ whole genome shotgun (WGS) entry which is preliminary data.</text>
</comment>
<proteinExistence type="predicted"/>